<evidence type="ECO:0000313" key="2">
    <source>
        <dbReference type="Proteomes" id="UP000631114"/>
    </source>
</evidence>
<sequence>MFALFCNVEELTQFPRQDTSTLLIATNSCGLRDLSEDSKEHSEIYDGLPFGSTKDEGTIIDPSVSSTLLDRFGSLGNASLRIKFFLWGSSSQDVQSQITTASLADSHGFYLQEFQDNSGGTSSSNVDFDESSVFHQGAPWKQVSSPLRTYPKV</sequence>
<organism evidence="1 2">
    <name type="scientific">Coptis chinensis</name>
    <dbReference type="NCBI Taxonomy" id="261450"/>
    <lineage>
        <taxon>Eukaryota</taxon>
        <taxon>Viridiplantae</taxon>
        <taxon>Streptophyta</taxon>
        <taxon>Embryophyta</taxon>
        <taxon>Tracheophyta</taxon>
        <taxon>Spermatophyta</taxon>
        <taxon>Magnoliopsida</taxon>
        <taxon>Ranunculales</taxon>
        <taxon>Ranunculaceae</taxon>
        <taxon>Coptidoideae</taxon>
        <taxon>Coptis</taxon>
    </lineage>
</organism>
<dbReference type="AlphaFoldDB" id="A0A835LP22"/>
<evidence type="ECO:0000313" key="1">
    <source>
        <dbReference type="EMBL" id="KAF9599602.1"/>
    </source>
</evidence>
<keyword evidence="2" id="KW-1185">Reference proteome</keyword>
<name>A0A835LP22_9MAGN</name>
<dbReference type="OrthoDB" id="1934346at2759"/>
<accession>A0A835LP22</accession>
<protein>
    <submittedName>
        <fullName evidence="1">Uncharacterized protein</fullName>
    </submittedName>
</protein>
<dbReference type="Proteomes" id="UP000631114">
    <property type="component" value="Unassembled WGS sequence"/>
</dbReference>
<dbReference type="EMBL" id="JADFTS010000006">
    <property type="protein sequence ID" value="KAF9599602.1"/>
    <property type="molecule type" value="Genomic_DNA"/>
</dbReference>
<comment type="caution">
    <text evidence="1">The sequence shown here is derived from an EMBL/GenBank/DDBJ whole genome shotgun (WGS) entry which is preliminary data.</text>
</comment>
<proteinExistence type="predicted"/>
<gene>
    <name evidence="1" type="ORF">IFM89_001098</name>
</gene>
<reference evidence="1 2" key="1">
    <citation type="submission" date="2020-10" db="EMBL/GenBank/DDBJ databases">
        <title>The Coptis chinensis genome and diversification of protoberbering-type alkaloids.</title>
        <authorList>
            <person name="Wang B."/>
            <person name="Shu S."/>
            <person name="Song C."/>
            <person name="Liu Y."/>
        </authorList>
    </citation>
    <scope>NUCLEOTIDE SEQUENCE [LARGE SCALE GENOMIC DNA]</scope>
    <source>
        <strain evidence="1">HL-2020</strain>
        <tissue evidence="1">Leaf</tissue>
    </source>
</reference>